<feature type="region of interest" description="Disordered" evidence="1">
    <location>
        <begin position="190"/>
        <end position="247"/>
    </location>
</feature>
<name>A0A0L0FR78_9EUKA</name>
<evidence type="ECO:0000313" key="4">
    <source>
        <dbReference type="Proteomes" id="UP000054560"/>
    </source>
</evidence>
<dbReference type="Proteomes" id="UP000054560">
    <property type="component" value="Unassembled WGS sequence"/>
</dbReference>
<feature type="region of interest" description="Disordered" evidence="1">
    <location>
        <begin position="131"/>
        <end position="155"/>
    </location>
</feature>
<feature type="compositionally biased region" description="Low complexity" evidence="1">
    <location>
        <begin position="299"/>
        <end position="311"/>
    </location>
</feature>
<evidence type="ECO:0000259" key="2">
    <source>
        <dbReference type="PROSITE" id="PS00028"/>
    </source>
</evidence>
<dbReference type="PROSITE" id="PS00028">
    <property type="entry name" value="ZINC_FINGER_C2H2_1"/>
    <property type="match status" value="1"/>
</dbReference>
<feature type="region of interest" description="Disordered" evidence="1">
    <location>
        <begin position="341"/>
        <end position="360"/>
    </location>
</feature>
<evidence type="ECO:0000256" key="1">
    <source>
        <dbReference type="SAM" id="MobiDB-lite"/>
    </source>
</evidence>
<dbReference type="EMBL" id="KQ242336">
    <property type="protein sequence ID" value="KNC79275.1"/>
    <property type="molecule type" value="Genomic_DNA"/>
</dbReference>
<feature type="compositionally biased region" description="Low complexity" evidence="1">
    <location>
        <begin position="591"/>
        <end position="636"/>
    </location>
</feature>
<protein>
    <recommendedName>
        <fullName evidence="2">C2H2-type domain-containing protein</fullName>
    </recommendedName>
</protein>
<sequence>MSLDPLDETTLPVRSASMQAQNINTQSHTLNGSQIGAVYPIPPMNSPKRDPQVPSRRHRRGGNELLRPFTCRYKGCTNRYQAWRSLQYHMSSKHLIKTKLVRNRIAVLDANGADLSRFDLDVNYDFTDRDGGGAANGGTELPPGGQVNKRSQTPSDTELEIWHEARKMLQATTNLSTLKEGVAVRPDFDYKENKVHSSNGQPDKDMYGNACERSNSQPQGEHGLVRGISQSHDESQSVPNSAGLDRSLTAEDMYASEREGIYGDSGDGPSQSHTSANFNASTARPSNGEGARGPGSRSGSGSFLGSSPRPRTASAGWGKSAHNVGMVAITDDTALVSAGKVGGHSRRHSTNGVLVSDLPSQPLPNVQSYGGSHTHQLGRNQAIQHQYNAGMPEPTFHGQMESSANQGSDGLLESVLQSNMNAGVKAEMGQSMVSGVEAQTSMMSESMDTNRLGFGNYGEDLDNYYARLFGSGMPGAGLDPMQMASNDSPSGLDLYLANSMGCISEGETYNIGTMVQDGMGIGCMRSTSSRPVNTISEVQEDHSADNSLMRRWSGGQPFLSNINGLSSDVAGITSPVWFQSMQNSQQTGTDQNPPNHSHNSHNRQQQQLQHNTFNNHQQQQQLEQQQQIQQQQGQQRHGMEQHPALSMATGAVVNSGSLRHSTQGVFKFPTSSYTFQNSGNMTDMSTSGGSGSGATMEDSTGGGAAWLNSNVTSTNALYTAMEEVVNGKGDKVT</sequence>
<feature type="domain" description="C2H2-type" evidence="2">
    <location>
        <begin position="71"/>
        <end position="94"/>
    </location>
</feature>
<reference evidence="3 4" key="1">
    <citation type="submission" date="2011-02" db="EMBL/GenBank/DDBJ databases">
        <title>The Genome Sequence of Sphaeroforma arctica JP610.</title>
        <authorList>
            <consortium name="The Broad Institute Genome Sequencing Platform"/>
            <person name="Russ C."/>
            <person name="Cuomo C."/>
            <person name="Young S.K."/>
            <person name="Zeng Q."/>
            <person name="Gargeya S."/>
            <person name="Alvarado L."/>
            <person name="Berlin A."/>
            <person name="Chapman S.B."/>
            <person name="Chen Z."/>
            <person name="Freedman E."/>
            <person name="Gellesch M."/>
            <person name="Goldberg J."/>
            <person name="Griggs A."/>
            <person name="Gujja S."/>
            <person name="Heilman E."/>
            <person name="Heiman D."/>
            <person name="Howarth C."/>
            <person name="Mehta T."/>
            <person name="Neiman D."/>
            <person name="Pearson M."/>
            <person name="Roberts A."/>
            <person name="Saif S."/>
            <person name="Shea T."/>
            <person name="Shenoy N."/>
            <person name="Sisk P."/>
            <person name="Stolte C."/>
            <person name="Sykes S."/>
            <person name="White J."/>
            <person name="Yandava C."/>
            <person name="Burger G."/>
            <person name="Gray M.W."/>
            <person name="Holland P.W.H."/>
            <person name="King N."/>
            <person name="Lang F.B.F."/>
            <person name="Roger A.J."/>
            <person name="Ruiz-Trillo I."/>
            <person name="Haas B."/>
            <person name="Nusbaum C."/>
            <person name="Birren B."/>
        </authorList>
    </citation>
    <scope>NUCLEOTIDE SEQUENCE [LARGE SCALE GENOMIC DNA]</scope>
    <source>
        <strain evidence="3 4">JP610</strain>
    </source>
</reference>
<keyword evidence="4" id="KW-1185">Reference proteome</keyword>
<dbReference type="RefSeq" id="XP_014153177.1">
    <property type="nucleotide sequence ID" value="XM_014297702.1"/>
</dbReference>
<feature type="region of interest" description="Disordered" evidence="1">
    <location>
        <begin position="40"/>
        <end position="61"/>
    </location>
</feature>
<accession>A0A0L0FR78</accession>
<evidence type="ECO:0000313" key="3">
    <source>
        <dbReference type="EMBL" id="KNC79275.1"/>
    </source>
</evidence>
<dbReference type="AlphaFoldDB" id="A0A0L0FR78"/>
<feature type="region of interest" description="Disordered" evidence="1">
    <location>
        <begin position="583"/>
        <end position="642"/>
    </location>
</feature>
<dbReference type="GeneID" id="25908831"/>
<feature type="compositionally biased region" description="Polar residues" evidence="1">
    <location>
        <begin position="268"/>
        <end position="285"/>
    </location>
</feature>
<gene>
    <name evidence="3" type="ORF">SARC_08327</name>
</gene>
<dbReference type="InterPro" id="IPR013087">
    <property type="entry name" value="Znf_C2H2_type"/>
</dbReference>
<feature type="region of interest" description="Disordered" evidence="1">
    <location>
        <begin position="259"/>
        <end position="318"/>
    </location>
</feature>
<proteinExistence type="predicted"/>
<organism evidence="3 4">
    <name type="scientific">Sphaeroforma arctica JP610</name>
    <dbReference type="NCBI Taxonomy" id="667725"/>
    <lineage>
        <taxon>Eukaryota</taxon>
        <taxon>Ichthyosporea</taxon>
        <taxon>Ichthyophonida</taxon>
        <taxon>Sphaeroforma</taxon>
    </lineage>
</organism>